<evidence type="ECO:0000313" key="2">
    <source>
        <dbReference type="EMBL" id="CBH20441.1"/>
    </source>
</evidence>
<evidence type="ECO:0000259" key="1">
    <source>
        <dbReference type="PROSITE" id="PS50987"/>
    </source>
</evidence>
<dbReference type="Gene3D" id="3.30.565.60">
    <property type="match status" value="1"/>
</dbReference>
<dbReference type="STRING" id="1511.CLOST_0311"/>
<dbReference type="PROSITE" id="PS50987">
    <property type="entry name" value="HTH_ARSR_2"/>
    <property type="match status" value="1"/>
</dbReference>
<dbReference type="KEGG" id="cst:CLOST_0311"/>
<dbReference type="Pfam" id="PF04326">
    <property type="entry name" value="SLFN_AlbA_2"/>
    <property type="match status" value="1"/>
</dbReference>
<dbReference type="PANTHER" id="PTHR30595">
    <property type="entry name" value="GLPR-RELATED TRANSCRIPTIONAL REPRESSOR"/>
    <property type="match status" value="1"/>
</dbReference>
<proteinExistence type="predicted"/>
<dbReference type="eggNOG" id="COG1846">
    <property type="taxonomic scope" value="Bacteria"/>
</dbReference>
<dbReference type="PANTHER" id="PTHR30595:SF6">
    <property type="entry name" value="SCHLAFEN ALBA-2 DOMAIN-CONTAINING PROTEIN"/>
    <property type="match status" value="1"/>
</dbReference>
<dbReference type="SUPFAM" id="SSF46785">
    <property type="entry name" value="Winged helix' DNA-binding domain"/>
    <property type="match status" value="1"/>
</dbReference>
<dbReference type="InterPro" id="IPR036390">
    <property type="entry name" value="WH_DNA-bd_sf"/>
</dbReference>
<dbReference type="HOGENOM" id="CLU_024970_1_1_9"/>
<dbReference type="eggNOG" id="COG2865">
    <property type="taxonomic scope" value="Bacteria"/>
</dbReference>
<evidence type="ECO:0000313" key="3">
    <source>
        <dbReference type="Proteomes" id="UP000007041"/>
    </source>
</evidence>
<accession>E3PUW1</accession>
<dbReference type="Gene3D" id="1.10.10.10">
    <property type="entry name" value="Winged helix-like DNA-binding domain superfamily/Winged helix DNA-binding domain"/>
    <property type="match status" value="1"/>
</dbReference>
<dbReference type="Gene3D" id="3.30.950.30">
    <property type="entry name" value="Schlafen, AAA domain"/>
    <property type="match status" value="1"/>
</dbReference>
<dbReference type="InterPro" id="IPR007421">
    <property type="entry name" value="Schlafen_AlbA_2_dom"/>
</dbReference>
<dbReference type="InterPro" id="IPR001845">
    <property type="entry name" value="HTH_ArsR_DNA-bd_dom"/>
</dbReference>
<dbReference type="GO" id="GO:0003700">
    <property type="term" value="F:DNA-binding transcription factor activity"/>
    <property type="evidence" value="ECO:0007669"/>
    <property type="project" value="InterPro"/>
</dbReference>
<dbReference type="Proteomes" id="UP000007041">
    <property type="component" value="Chromosome"/>
</dbReference>
<dbReference type="InterPro" id="IPR036388">
    <property type="entry name" value="WH-like_DNA-bd_sf"/>
</dbReference>
<dbReference type="InterPro" id="IPR038475">
    <property type="entry name" value="RecG_C_sf"/>
</dbReference>
<name>E3PUW1_ACESD</name>
<organism evidence="2 3">
    <name type="scientific">Acetoanaerobium sticklandii (strain ATCC 12662 / DSM 519 / JCM 1433 / CCUG 9281 / NCIMB 10654 / HF)</name>
    <name type="common">Clostridium sticklandii</name>
    <dbReference type="NCBI Taxonomy" id="499177"/>
    <lineage>
        <taxon>Bacteria</taxon>
        <taxon>Bacillati</taxon>
        <taxon>Bacillota</taxon>
        <taxon>Clostridia</taxon>
        <taxon>Peptostreptococcales</taxon>
        <taxon>Filifactoraceae</taxon>
        <taxon>Acetoanaerobium</taxon>
    </lineage>
</organism>
<dbReference type="EMBL" id="FP565809">
    <property type="protein sequence ID" value="CBH20441.1"/>
    <property type="molecule type" value="Genomic_DNA"/>
</dbReference>
<protein>
    <recommendedName>
        <fullName evidence="1">HTH arsR-type domain-containing protein</fullName>
    </recommendedName>
</protein>
<reference evidence="3" key="1">
    <citation type="journal article" date="2010" name="BMC Genomics">
        <title>Clostridium sticklandii, a specialist in amino acid degradation:revisiting its metabolism through its genome sequence.</title>
        <authorList>
            <person name="Fonknechten N."/>
            <person name="Chaussonnerie S."/>
            <person name="Tricot S."/>
            <person name="Lajus A."/>
            <person name="Andreesen J.R."/>
            <person name="Perchat N."/>
            <person name="Pelletier E."/>
            <person name="Gouyvenoux M."/>
            <person name="Barbe V."/>
            <person name="Salanoubat M."/>
            <person name="Le Paslier D."/>
            <person name="Weissenbach J."/>
            <person name="Cohen G.N."/>
            <person name="Kreimeyer A."/>
        </authorList>
    </citation>
    <scope>NUCLEOTIDE SEQUENCE [LARGE SCALE GENOMIC DNA]</scope>
    <source>
        <strain evidence="3">ATCC 12662 / DSM 519 / JCM 1433 / CCUG 9281 / NCIMB 10654 / HF</strain>
    </source>
</reference>
<keyword evidence="3" id="KW-1185">Reference proteome</keyword>
<gene>
    <name evidence="2" type="ordered locus">CLOST_0311</name>
</gene>
<dbReference type="BioCyc" id="CSTI499177:GJE9-320-MONOMER"/>
<feature type="domain" description="HTH arsR-type" evidence="1">
    <location>
        <begin position="357"/>
        <end position="432"/>
    </location>
</feature>
<sequence length="432" mass="49080">MFKESIHLELKKEYVKDILKTVIAFANTSGGKIYIGIDDDGKVLGVQRLDTDILKLSNSIRDSIKPDITLFASILVEKIDGKDVIVVDVQKGASSPYYLTDKGIRPSGVYVRQGASSVPATDAAILKMIRDTDGDNFEELRSLNQNLDFDFLKKEFEDANIKFEHSQMRTFNIIDEYGLYTNLGLLLSEQCPHTIKAAVFEGSTKEIFKDRFEFSGSLLKQMKDVYSFLNRYNRTNSEITGLKRTDTREYPEIALREALLNSIVHKEYSYSSSTLISVFDDKIEIVTIGGLTKGLSEDDIMLGVSILRNRNLANIFYRLKLIEAYGTGIPKIIESYNEYNVKPKIEISSNAFKITLPNTLKEKSISKLEKNLSDKEYLIVNMLKENEYIKRTDIEKNLSISSSMAIKLLRNMVENSIIEKLGKGKNVIYRLK</sequence>
<dbReference type="AlphaFoldDB" id="E3PUW1"/>
<dbReference type="InterPro" id="IPR038461">
    <property type="entry name" value="Schlafen_AlbA_2_dom_sf"/>
</dbReference>
<dbReference type="Pfam" id="PF13749">
    <property type="entry name" value="HATPase_c_4"/>
    <property type="match status" value="1"/>
</dbReference>